<evidence type="ECO:0000256" key="5">
    <source>
        <dbReference type="ARBA" id="ARBA00023040"/>
    </source>
</evidence>
<dbReference type="Proteomes" id="UP000682733">
    <property type="component" value="Unassembled WGS sequence"/>
</dbReference>
<evidence type="ECO:0000256" key="6">
    <source>
        <dbReference type="ARBA" id="ARBA00023136"/>
    </source>
</evidence>
<keyword evidence="15" id="KW-1185">Reference proteome</keyword>
<dbReference type="Proteomes" id="UP000681722">
    <property type="component" value="Unassembled WGS sequence"/>
</dbReference>
<dbReference type="GO" id="GO:0004930">
    <property type="term" value="F:G protein-coupled receptor activity"/>
    <property type="evidence" value="ECO:0007669"/>
    <property type="project" value="UniProtKB-KW"/>
</dbReference>
<dbReference type="InterPro" id="IPR000276">
    <property type="entry name" value="GPCR_Rhodpsn"/>
</dbReference>
<keyword evidence="2" id="KW-1003">Cell membrane</keyword>
<keyword evidence="8" id="KW-0807">Transducer</keyword>
<name>A0A814G8X3_9BILA</name>
<evidence type="ECO:0000256" key="9">
    <source>
        <dbReference type="SAM" id="Phobius"/>
    </source>
</evidence>
<proteinExistence type="predicted"/>
<dbReference type="Gene3D" id="1.20.1070.10">
    <property type="entry name" value="Rhodopsin 7-helix transmembrane proteins"/>
    <property type="match status" value="1"/>
</dbReference>
<sequence>MSLNCRIYYEIKRRYKNALLNNNSCYTKRSVNAGNTNNQNNNDRTDISKCSESNRQLYTMNLTENDSLLKNKLNTVSSIKRYHMTDTCDSNNDSDISDNSIIRINFTKKRNMQLMLKQNPSSVTSTKKTTTSTIIHTPMKYSSKKDSATTNQKSKERCDRNANLHHQKSNIYHEIDYQDYSFSTNMYKTREILTHNDNTNSPARDLIIRNRTAMRKGLNVDERCFKHTYDYHSCRIYSNNAKLKRQQPLSSSCARKKANKFSSTKTNIRSTSDIGSIGTCCCCSLCDCQHHPTSSFTCRHRNSSIPNTTTTTRRRQLLFNLCQCTIREEKRNTFTIHSNPLANTSLDNNGIRSHSPIPLIDEMRNSSRIRNRSLVPVASRQIPNSPVPLTSSSIRLASKKAKRTSSFAKPSIPAVTTCAIGETTCFSTTSSTNGTRSMKNMRSGTTTKQTTWNQEEKAFRQLFAIVFGFICCFLPYFILYMVVAFCEHCVSQRQIIMSTWLGYANSTINPFLYALSNKHFRRTFNRILKRDQRRQSYYN</sequence>
<evidence type="ECO:0000313" key="12">
    <source>
        <dbReference type="EMBL" id="CAF0990629.1"/>
    </source>
</evidence>
<dbReference type="PANTHER" id="PTHR24248">
    <property type="entry name" value="ADRENERGIC RECEPTOR-RELATED G-PROTEIN COUPLED RECEPTOR"/>
    <property type="match status" value="1"/>
</dbReference>
<evidence type="ECO:0000256" key="8">
    <source>
        <dbReference type="ARBA" id="ARBA00023224"/>
    </source>
</evidence>
<evidence type="ECO:0000256" key="2">
    <source>
        <dbReference type="ARBA" id="ARBA00022475"/>
    </source>
</evidence>
<evidence type="ECO:0000313" key="14">
    <source>
        <dbReference type="EMBL" id="CAF3762627.1"/>
    </source>
</evidence>
<keyword evidence="5" id="KW-0297">G-protein coupled receptor</keyword>
<evidence type="ECO:0000256" key="1">
    <source>
        <dbReference type="ARBA" id="ARBA00004651"/>
    </source>
</evidence>
<dbReference type="EMBL" id="CAJOBA010001022">
    <property type="protein sequence ID" value="CAF3571319.1"/>
    <property type="molecule type" value="Genomic_DNA"/>
</dbReference>
<evidence type="ECO:0000313" key="13">
    <source>
        <dbReference type="EMBL" id="CAF3571319.1"/>
    </source>
</evidence>
<gene>
    <name evidence="12" type="ORF">GPM918_LOCUS13234</name>
    <name evidence="11" type="ORF">OVA965_LOCUS4027</name>
    <name evidence="14" type="ORF">SRO942_LOCUS13234</name>
    <name evidence="13" type="ORF">TMI583_LOCUS4025</name>
</gene>
<evidence type="ECO:0000313" key="15">
    <source>
        <dbReference type="Proteomes" id="UP000663829"/>
    </source>
</evidence>
<dbReference type="Proteomes" id="UP000677228">
    <property type="component" value="Unassembled WGS sequence"/>
</dbReference>
<dbReference type="Pfam" id="PF00001">
    <property type="entry name" value="7tm_1"/>
    <property type="match status" value="1"/>
</dbReference>
<feature type="domain" description="G-protein coupled receptors family 1 profile" evidence="10">
    <location>
        <begin position="453"/>
        <end position="513"/>
    </location>
</feature>
<comment type="caution">
    <text evidence="12">The sequence shown here is derived from an EMBL/GenBank/DDBJ whole genome shotgun (WGS) entry which is preliminary data.</text>
</comment>
<dbReference type="PRINTS" id="PR00237">
    <property type="entry name" value="GPCRRHODOPSN"/>
</dbReference>
<keyword evidence="3 9" id="KW-0812">Transmembrane</keyword>
<dbReference type="PANTHER" id="PTHR24248:SF204">
    <property type="entry name" value="HISTAMINE H1 RECEPTOR"/>
    <property type="match status" value="1"/>
</dbReference>
<dbReference type="AlphaFoldDB" id="A0A814G8X3"/>
<reference evidence="12" key="1">
    <citation type="submission" date="2021-02" db="EMBL/GenBank/DDBJ databases">
        <authorList>
            <person name="Nowell W R."/>
        </authorList>
    </citation>
    <scope>NUCLEOTIDE SEQUENCE</scope>
</reference>
<dbReference type="OrthoDB" id="10071887at2759"/>
<protein>
    <recommendedName>
        <fullName evidence="10">G-protein coupled receptors family 1 profile domain-containing protein</fullName>
    </recommendedName>
</protein>
<dbReference type="PROSITE" id="PS50262">
    <property type="entry name" value="G_PROTEIN_RECEP_F1_2"/>
    <property type="match status" value="1"/>
</dbReference>
<dbReference type="GO" id="GO:0071880">
    <property type="term" value="P:adenylate cyclase-activating adrenergic receptor signaling pathway"/>
    <property type="evidence" value="ECO:0007669"/>
    <property type="project" value="TreeGrafter"/>
</dbReference>
<keyword evidence="6 9" id="KW-0472">Membrane</keyword>
<keyword evidence="7" id="KW-0675">Receptor</keyword>
<evidence type="ECO:0000256" key="3">
    <source>
        <dbReference type="ARBA" id="ARBA00022692"/>
    </source>
</evidence>
<accession>A0A814G8X3</accession>
<feature type="transmembrane region" description="Helical" evidence="9">
    <location>
        <begin position="462"/>
        <end position="483"/>
    </location>
</feature>
<evidence type="ECO:0000313" key="11">
    <source>
        <dbReference type="EMBL" id="CAF0788874.1"/>
    </source>
</evidence>
<dbReference type="SUPFAM" id="SSF81321">
    <property type="entry name" value="Family A G protein-coupled receptor-like"/>
    <property type="match status" value="1"/>
</dbReference>
<dbReference type="EMBL" id="CAJNOQ010003009">
    <property type="protein sequence ID" value="CAF0990629.1"/>
    <property type="molecule type" value="Genomic_DNA"/>
</dbReference>
<evidence type="ECO:0000256" key="4">
    <source>
        <dbReference type="ARBA" id="ARBA00022989"/>
    </source>
</evidence>
<evidence type="ECO:0000256" key="7">
    <source>
        <dbReference type="ARBA" id="ARBA00023170"/>
    </source>
</evidence>
<keyword evidence="4 9" id="KW-1133">Transmembrane helix</keyword>
<dbReference type="EMBL" id="CAJOBC010003009">
    <property type="protein sequence ID" value="CAF3762627.1"/>
    <property type="molecule type" value="Genomic_DNA"/>
</dbReference>
<organism evidence="12 15">
    <name type="scientific">Didymodactylos carnosus</name>
    <dbReference type="NCBI Taxonomy" id="1234261"/>
    <lineage>
        <taxon>Eukaryota</taxon>
        <taxon>Metazoa</taxon>
        <taxon>Spiralia</taxon>
        <taxon>Gnathifera</taxon>
        <taxon>Rotifera</taxon>
        <taxon>Eurotatoria</taxon>
        <taxon>Bdelloidea</taxon>
        <taxon>Philodinida</taxon>
        <taxon>Philodinidae</taxon>
        <taxon>Didymodactylos</taxon>
    </lineage>
</organism>
<dbReference type="GO" id="GO:0043410">
    <property type="term" value="P:positive regulation of MAPK cascade"/>
    <property type="evidence" value="ECO:0007669"/>
    <property type="project" value="TreeGrafter"/>
</dbReference>
<dbReference type="EMBL" id="CAJNOK010001022">
    <property type="protein sequence ID" value="CAF0788874.1"/>
    <property type="molecule type" value="Genomic_DNA"/>
</dbReference>
<dbReference type="InterPro" id="IPR017452">
    <property type="entry name" value="GPCR_Rhodpsn_7TM"/>
</dbReference>
<evidence type="ECO:0000259" key="10">
    <source>
        <dbReference type="PROSITE" id="PS50262"/>
    </source>
</evidence>
<dbReference type="Proteomes" id="UP000663829">
    <property type="component" value="Unassembled WGS sequence"/>
</dbReference>
<dbReference type="GO" id="GO:0005886">
    <property type="term" value="C:plasma membrane"/>
    <property type="evidence" value="ECO:0007669"/>
    <property type="project" value="UniProtKB-SubCell"/>
</dbReference>
<comment type="subcellular location">
    <subcellularLocation>
        <location evidence="1">Cell membrane</location>
        <topology evidence="1">Multi-pass membrane protein</topology>
    </subcellularLocation>
</comment>
<feature type="transmembrane region" description="Helical" evidence="9">
    <location>
        <begin position="495"/>
        <end position="516"/>
    </location>
</feature>